<reference evidence="1" key="1">
    <citation type="submission" date="2005-08" db="EMBL/GenBank/DDBJ databases">
        <title>Complete sequence of Chlorobium chlorochromatii CaD3.</title>
        <authorList>
            <person name="Copeland A."/>
            <person name="Lucas S."/>
            <person name="Lapidus A."/>
            <person name="Barry K."/>
            <person name="Detter J.C."/>
            <person name="Glavina T."/>
            <person name="Hammon N."/>
            <person name="Israni S."/>
            <person name="Pitluck S."/>
            <person name="Bryant D."/>
            <person name="Schmutz J."/>
            <person name="Larimer F."/>
            <person name="Land M."/>
            <person name="Kyrpides N."/>
            <person name="Ivanova N."/>
            <person name="Richardson P."/>
        </authorList>
    </citation>
    <scope>NUCLEOTIDE SEQUENCE [LARGE SCALE GENOMIC DNA]</scope>
    <source>
        <strain evidence="1">CaD3</strain>
    </source>
</reference>
<dbReference type="AlphaFoldDB" id="Q3APU7"/>
<accession>Q3APU7</accession>
<sequence length="99" mass="11501">MNRFYAGDKIIYRKPKSSFSPGPRARDIYPLAHGEAYHYIVDKYWKVEKVYADGTLEVVTRTGKTNRLQANDPNIHKAHLLQRLFYKKRFPSSNVAAQS</sequence>
<dbReference type="OrthoDB" id="597970at2"/>
<dbReference type="EMBL" id="CP000108">
    <property type="protein sequence ID" value="ABB28978.1"/>
    <property type="molecule type" value="Genomic_DNA"/>
</dbReference>
<gene>
    <name evidence="1" type="ordered locus">Cag_1727</name>
</gene>
<proteinExistence type="predicted"/>
<dbReference type="eggNOG" id="ENOG50337I0">
    <property type="taxonomic scope" value="Bacteria"/>
</dbReference>
<name>Q3APU7_CHLCH</name>
<evidence type="ECO:0000313" key="1">
    <source>
        <dbReference type="EMBL" id="ABB28978.1"/>
    </source>
</evidence>
<dbReference type="STRING" id="340177.Cag_1727"/>
<protein>
    <submittedName>
        <fullName evidence="1">Uncharacterized protein</fullName>
    </submittedName>
</protein>
<dbReference type="HOGENOM" id="CLU_2205216_0_0_10"/>
<dbReference type="KEGG" id="cch:Cag_1727"/>
<organism evidence="1">
    <name type="scientific">Chlorobium chlorochromatii (strain CaD3)</name>
    <dbReference type="NCBI Taxonomy" id="340177"/>
    <lineage>
        <taxon>Bacteria</taxon>
        <taxon>Pseudomonadati</taxon>
        <taxon>Chlorobiota</taxon>
        <taxon>Chlorobiia</taxon>
        <taxon>Chlorobiales</taxon>
        <taxon>Chlorobiaceae</taxon>
        <taxon>Chlorobium/Pelodictyon group</taxon>
        <taxon>Chlorobium</taxon>
    </lineage>
</organism>